<proteinExistence type="predicted"/>
<keyword evidence="1" id="KW-0472">Membrane</keyword>
<dbReference type="InterPro" id="IPR009732">
    <property type="entry name" value="DUF1304"/>
</dbReference>
<keyword evidence="1" id="KW-0812">Transmembrane</keyword>
<accession>A0AAW7M8Y1</accession>
<dbReference type="AlphaFoldDB" id="A0AAW7M8Y1"/>
<sequence length="131" mass="13327">MTVAALVLAALAAASHVYIWWLESVTWMTPRTRAVFGIASEDDARVTRGLAFNQGFYNLFLAVVTAVGIVLLWTGSEAAGAALVYAGCGSMAAAAAVLLASGGRTYSRAAAVQGALPALALILLTVGLLAG</sequence>
<dbReference type="EMBL" id="JAUHPX010000002">
    <property type="protein sequence ID" value="MDN4487552.1"/>
    <property type="molecule type" value="Genomic_DNA"/>
</dbReference>
<dbReference type="PANTHER" id="PTHR38446">
    <property type="entry name" value="BLL0914 PROTEIN"/>
    <property type="match status" value="1"/>
</dbReference>
<feature type="transmembrane region" description="Helical" evidence="1">
    <location>
        <begin position="82"/>
        <end position="103"/>
    </location>
</feature>
<feature type="transmembrane region" description="Helical" evidence="1">
    <location>
        <begin position="109"/>
        <end position="130"/>
    </location>
</feature>
<keyword evidence="3" id="KW-1185">Reference proteome</keyword>
<dbReference type="RefSeq" id="WP_301118610.1">
    <property type="nucleotide sequence ID" value="NZ_JAUHPX010000002.1"/>
</dbReference>
<reference evidence="2" key="1">
    <citation type="submission" date="2023-06" db="EMBL/GenBank/DDBJ databases">
        <title>Sysu t00039.</title>
        <authorList>
            <person name="Gao L."/>
            <person name="Fang B.-Z."/>
            <person name="Li W.-J."/>
        </authorList>
    </citation>
    <scope>NUCLEOTIDE SEQUENCE</scope>
    <source>
        <strain evidence="2">SYSU T00039</strain>
    </source>
</reference>
<name>A0AAW7M8Y1_9MICO</name>
<dbReference type="Pfam" id="PF06993">
    <property type="entry name" value="DUF1304"/>
    <property type="match status" value="1"/>
</dbReference>
<dbReference type="PANTHER" id="PTHR38446:SF1">
    <property type="entry name" value="BLL0914 PROTEIN"/>
    <property type="match status" value="1"/>
</dbReference>
<evidence type="ECO:0000313" key="3">
    <source>
        <dbReference type="Proteomes" id="UP001172737"/>
    </source>
</evidence>
<organism evidence="2 3">
    <name type="scientific">Demequina lignilytica</name>
    <dbReference type="NCBI Taxonomy" id="3051663"/>
    <lineage>
        <taxon>Bacteria</taxon>
        <taxon>Bacillati</taxon>
        <taxon>Actinomycetota</taxon>
        <taxon>Actinomycetes</taxon>
        <taxon>Micrococcales</taxon>
        <taxon>Demequinaceae</taxon>
        <taxon>Demequina</taxon>
    </lineage>
</organism>
<evidence type="ECO:0000313" key="2">
    <source>
        <dbReference type="EMBL" id="MDN4487552.1"/>
    </source>
</evidence>
<feature type="transmembrane region" description="Helical" evidence="1">
    <location>
        <begin position="55"/>
        <end position="75"/>
    </location>
</feature>
<comment type="caution">
    <text evidence="2">The sequence shown here is derived from an EMBL/GenBank/DDBJ whole genome shotgun (WGS) entry which is preliminary data.</text>
</comment>
<keyword evidence="1" id="KW-1133">Transmembrane helix</keyword>
<protein>
    <submittedName>
        <fullName evidence="2">DUF1304 domain-containing protein</fullName>
    </submittedName>
</protein>
<dbReference type="Proteomes" id="UP001172737">
    <property type="component" value="Unassembled WGS sequence"/>
</dbReference>
<evidence type="ECO:0000256" key="1">
    <source>
        <dbReference type="SAM" id="Phobius"/>
    </source>
</evidence>
<gene>
    <name evidence="2" type="ORF">QQX10_05130</name>
</gene>